<feature type="repeat" description="ANK" evidence="3">
    <location>
        <begin position="64"/>
        <end position="96"/>
    </location>
</feature>
<dbReference type="Pfam" id="PF00023">
    <property type="entry name" value="Ank"/>
    <property type="match status" value="1"/>
</dbReference>
<proteinExistence type="predicted"/>
<dbReference type="InterPro" id="IPR036770">
    <property type="entry name" value="Ankyrin_rpt-contain_sf"/>
</dbReference>
<dbReference type="PROSITE" id="PS50088">
    <property type="entry name" value="ANK_REPEAT"/>
    <property type="match status" value="3"/>
</dbReference>
<dbReference type="Gene3D" id="1.25.40.20">
    <property type="entry name" value="Ankyrin repeat-containing domain"/>
    <property type="match status" value="2"/>
</dbReference>
<keyword evidence="1" id="KW-0677">Repeat</keyword>
<dbReference type="SUPFAM" id="SSF48403">
    <property type="entry name" value="Ankyrin repeat"/>
    <property type="match status" value="1"/>
</dbReference>
<dbReference type="STRING" id="7739.C3ZT28"/>
<dbReference type="PANTHER" id="PTHR24171:SF8">
    <property type="entry name" value="BRCA1-ASSOCIATED RING DOMAIN PROTEIN 1"/>
    <property type="match status" value="1"/>
</dbReference>
<dbReference type="EMBL" id="GG666675">
    <property type="protein sequence ID" value="EEN44373.1"/>
    <property type="molecule type" value="Genomic_DNA"/>
</dbReference>
<dbReference type="PROSITE" id="PS50297">
    <property type="entry name" value="ANK_REP_REGION"/>
    <property type="match status" value="3"/>
</dbReference>
<evidence type="ECO:0000256" key="3">
    <source>
        <dbReference type="PROSITE-ProRule" id="PRU00023"/>
    </source>
</evidence>
<feature type="repeat" description="ANK" evidence="3">
    <location>
        <begin position="1"/>
        <end position="30"/>
    </location>
</feature>
<organism>
    <name type="scientific">Branchiostoma floridae</name>
    <name type="common">Florida lancelet</name>
    <name type="synonym">Amphioxus</name>
    <dbReference type="NCBI Taxonomy" id="7739"/>
    <lineage>
        <taxon>Eukaryota</taxon>
        <taxon>Metazoa</taxon>
        <taxon>Chordata</taxon>
        <taxon>Cephalochordata</taxon>
        <taxon>Leptocardii</taxon>
        <taxon>Amphioxiformes</taxon>
        <taxon>Branchiostomatidae</taxon>
        <taxon>Branchiostoma</taxon>
    </lineage>
</organism>
<keyword evidence="2 3" id="KW-0040">ANK repeat</keyword>
<dbReference type="InParanoid" id="C3ZT28"/>
<dbReference type="InterPro" id="IPR002110">
    <property type="entry name" value="Ankyrin_rpt"/>
</dbReference>
<dbReference type="SMART" id="SM00248">
    <property type="entry name" value="ANK"/>
    <property type="match status" value="4"/>
</dbReference>
<dbReference type="AlphaFoldDB" id="C3ZT28"/>
<accession>C3ZT28</accession>
<gene>
    <name evidence="4" type="ORF">BRAFLDRAFT_166912</name>
</gene>
<dbReference type="Pfam" id="PF12796">
    <property type="entry name" value="Ank_2"/>
    <property type="match status" value="1"/>
</dbReference>
<reference evidence="4" key="1">
    <citation type="journal article" date="2008" name="Nature">
        <title>The amphioxus genome and the evolution of the chordate karyotype.</title>
        <authorList>
            <consortium name="US DOE Joint Genome Institute (JGI-PGF)"/>
            <person name="Putnam N.H."/>
            <person name="Butts T."/>
            <person name="Ferrier D.E.K."/>
            <person name="Furlong R.F."/>
            <person name="Hellsten U."/>
            <person name="Kawashima T."/>
            <person name="Robinson-Rechavi M."/>
            <person name="Shoguchi E."/>
            <person name="Terry A."/>
            <person name="Yu J.-K."/>
            <person name="Benito-Gutierrez E.L."/>
            <person name="Dubchak I."/>
            <person name="Garcia-Fernandez J."/>
            <person name="Gibson-Brown J.J."/>
            <person name="Grigoriev I.V."/>
            <person name="Horton A.C."/>
            <person name="de Jong P.J."/>
            <person name="Jurka J."/>
            <person name="Kapitonov V.V."/>
            <person name="Kohara Y."/>
            <person name="Kuroki Y."/>
            <person name="Lindquist E."/>
            <person name="Lucas S."/>
            <person name="Osoegawa K."/>
            <person name="Pennacchio L.A."/>
            <person name="Salamov A.A."/>
            <person name="Satou Y."/>
            <person name="Sauka-Spengler T."/>
            <person name="Schmutz J."/>
            <person name="Shin-I T."/>
            <person name="Toyoda A."/>
            <person name="Bronner-Fraser M."/>
            <person name="Fujiyama A."/>
            <person name="Holland L.Z."/>
            <person name="Holland P.W.H."/>
            <person name="Satoh N."/>
            <person name="Rokhsar D.S."/>
        </authorList>
    </citation>
    <scope>NUCLEOTIDE SEQUENCE [LARGE SCALE GENOMIC DNA]</scope>
    <source>
        <strain evidence="4">S238N-H82</strain>
        <tissue evidence="4">Testes</tissue>
    </source>
</reference>
<evidence type="ECO:0000313" key="4">
    <source>
        <dbReference type="EMBL" id="EEN44373.1"/>
    </source>
</evidence>
<name>C3ZT28_BRAFL</name>
<feature type="non-terminal residue" evidence="4">
    <location>
        <position position="158"/>
    </location>
</feature>
<dbReference type="eggNOG" id="KOG4177">
    <property type="taxonomic scope" value="Eukaryota"/>
</dbReference>
<feature type="non-terminal residue" evidence="4">
    <location>
        <position position="1"/>
    </location>
</feature>
<dbReference type="PANTHER" id="PTHR24171">
    <property type="entry name" value="ANKYRIN REPEAT DOMAIN-CONTAINING PROTEIN 39-RELATED"/>
    <property type="match status" value="1"/>
</dbReference>
<evidence type="ECO:0000256" key="1">
    <source>
        <dbReference type="ARBA" id="ARBA00022737"/>
    </source>
</evidence>
<evidence type="ECO:0000256" key="2">
    <source>
        <dbReference type="ARBA" id="ARBA00023043"/>
    </source>
</evidence>
<feature type="repeat" description="ANK" evidence="3">
    <location>
        <begin position="31"/>
        <end position="63"/>
    </location>
</feature>
<protein>
    <submittedName>
        <fullName evidence="4">Uncharacterized protein</fullName>
    </submittedName>
</protein>
<sequence>TALFIACLSGHVDVVKLLLRKGASVVGRTSGTKVPLHGAAANGGTEVVELLVRHGATLDVRDGFKNTPLMYAAASNHVDTVRRLIELGARPDITGGQRLIDVYFLSRKSNLGYTEIVDLLVQHGATVDIRDNWDYTPLMFSFEYQEVDTARRLIELGA</sequence>